<evidence type="ECO:0000256" key="10">
    <source>
        <dbReference type="ARBA" id="ARBA00023201"/>
    </source>
</evidence>
<evidence type="ECO:0000256" key="3">
    <source>
        <dbReference type="ARBA" id="ARBA00022448"/>
    </source>
</evidence>
<evidence type="ECO:0000256" key="1">
    <source>
        <dbReference type="ARBA" id="ARBA00004141"/>
    </source>
</evidence>
<evidence type="ECO:0000256" key="9">
    <source>
        <dbReference type="ARBA" id="ARBA00023136"/>
    </source>
</evidence>
<evidence type="ECO:0000256" key="6">
    <source>
        <dbReference type="ARBA" id="ARBA00022989"/>
    </source>
</evidence>
<accession>A0A7M7M5U8</accession>
<evidence type="ECO:0000256" key="5">
    <source>
        <dbReference type="ARBA" id="ARBA00022692"/>
    </source>
</evidence>
<protein>
    <submittedName>
        <fullName evidence="13">Uncharacterized protein</fullName>
    </submittedName>
</protein>
<keyword evidence="7" id="KW-0915">Sodium</keyword>
<evidence type="ECO:0000313" key="13">
    <source>
        <dbReference type="EnsemblMetazoa" id="XP_022651587"/>
    </source>
</evidence>
<evidence type="ECO:0000256" key="11">
    <source>
        <dbReference type="ARBA" id="ARBA00023303"/>
    </source>
</evidence>
<keyword evidence="6" id="KW-1133">Transmembrane helix</keyword>
<dbReference type="GO" id="GO:0005272">
    <property type="term" value="F:sodium channel activity"/>
    <property type="evidence" value="ECO:0007669"/>
    <property type="project" value="UniProtKB-KW"/>
</dbReference>
<keyword evidence="8 12" id="KW-0406">Ion transport</keyword>
<keyword evidence="9" id="KW-0472">Membrane</keyword>
<keyword evidence="14" id="KW-1185">Reference proteome</keyword>
<sequence length="312" mass="36335">MYQSLKSFEAFFEYPYEVVVYDSRGSNKLLFPSVTVCPDIWVDSQTKYCKSDPRVCTSMGQMITIGFYHFQNNATMRHLMRFAARDLFSCKMVSSKCPSFDCSDFIKPSYFRQPRAQCYMLDVVQFLPKLHPFHQCNDIWSYRLDLYSQWNPSRAMRLASDTMDTAVFVQGPGSSTPSRQPDVELPTGRTLRIGVRQLVTERLRYPFQSDCRTYERFGPAFFGQESREYCAQKCMIREEIELCGCALNLHEFAETVVSADVMCNIPLTFKCFQQISNSDVVARCTRQCNIHCRFGPFGAWNTRQMRWGRMKI</sequence>
<evidence type="ECO:0000256" key="8">
    <source>
        <dbReference type="ARBA" id="ARBA00023065"/>
    </source>
</evidence>
<keyword evidence="11 12" id="KW-0407">Ion channel</keyword>
<dbReference type="AlphaFoldDB" id="A0A7M7M5U8"/>
<dbReference type="GO" id="GO:0016020">
    <property type="term" value="C:membrane"/>
    <property type="evidence" value="ECO:0007669"/>
    <property type="project" value="UniProtKB-SubCell"/>
</dbReference>
<evidence type="ECO:0000256" key="7">
    <source>
        <dbReference type="ARBA" id="ARBA00023053"/>
    </source>
</evidence>
<dbReference type="RefSeq" id="XP_022651587.1">
    <property type="nucleotide sequence ID" value="XM_022795852.1"/>
</dbReference>
<dbReference type="GeneID" id="111246367"/>
<reference evidence="13" key="1">
    <citation type="submission" date="2021-01" db="UniProtKB">
        <authorList>
            <consortium name="EnsemblMetazoa"/>
        </authorList>
    </citation>
    <scope>IDENTIFICATION</scope>
</reference>
<dbReference type="EnsemblMetazoa" id="XM_022795852">
    <property type="protein sequence ID" value="XP_022651587"/>
    <property type="gene ID" value="LOC111246367"/>
</dbReference>
<organism evidence="13 14">
    <name type="scientific">Varroa destructor</name>
    <name type="common">Honeybee mite</name>
    <dbReference type="NCBI Taxonomy" id="109461"/>
    <lineage>
        <taxon>Eukaryota</taxon>
        <taxon>Metazoa</taxon>
        <taxon>Ecdysozoa</taxon>
        <taxon>Arthropoda</taxon>
        <taxon>Chelicerata</taxon>
        <taxon>Arachnida</taxon>
        <taxon>Acari</taxon>
        <taxon>Parasitiformes</taxon>
        <taxon>Mesostigmata</taxon>
        <taxon>Gamasina</taxon>
        <taxon>Dermanyssoidea</taxon>
        <taxon>Varroidae</taxon>
        <taxon>Varroa</taxon>
    </lineage>
</organism>
<dbReference type="Proteomes" id="UP000594260">
    <property type="component" value="Unplaced"/>
</dbReference>
<evidence type="ECO:0000313" key="14">
    <source>
        <dbReference type="Proteomes" id="UP000594260"/>
    </source>
</evidence>
<dbReference type="Pfam" id="PF00858">
    <property type="entry name" value="ASC"/>
    <property type="match status" value="1"/>
</dbReference>
<keyword evidence="3 12" id="KW-0813">Transport</keyword>
<name>A0A7M7M5U8_VARDE</name>
<comment type="subcellular location">
    <subcellularLocation>
        <location evidence="1">Membrane</location>
        <topology evidence="1">Multi-pass membrane protein</topology>
    </subcellularLocation>
</comment>
<evidence type="ECO:0000256" key="12">
    <source>
        <dbReference type="RuleBase" id="RU000679"/>
    </source>
</evidence>
<proteinExistence type="inferred from homology"/>
<evidence type="ECO:0000256" key="2">
    <source>
        <dbReference type="ARBA" id="ARBA00007193"/>
    </source>
</evidence>
<keyword evidence="4 12" id="KW-0894">Sodium channel</keyword>
<evidence type="ECO:0000256" key="4">
    <source>
        <dbReference type="ARBA" id="ARBA00022461"/>
    </source>
</evidence>
<dbReference type="InterPro" id="IPR001873">
    <property type="entry name" value="ENaC"/>
</dbReference>
<keyword evidence="10 12" id="KW-0739">Sodium transport</keyword>
<comment type="similarity">
    <text evidence="2 12">Belongs to the amiloride-sensitive sodium channel (TC 1.A.6) family.</text>
</comment>
<keyword evidence="5 12" id="KW-0812">Transmembrane</keyword>